<dbReference type="InterPro" id="IPR029058">
    <property type="entry name" value="AB_hydrolase_fold"/>
</dbReference>
<dbReference type="RefSeq" id="WP_386053787.1">
    <property type="nucleotide sequence ID" value="NZ_JBHTKH010000011.1"/>
</dbReference>
<dbReference type="InterPro" id="IPR000801">
    <property type="entry name" value="Esterase-like"/>
</dbReference>
<dbReference type="Gene3D" id="3.40.50.1820">
    <property type="entry name" value="alpha/beta hydrolase"/>
    <property type="match status" value="1"/>
</dbReference>
<evidence type="ECO:0000313" key="1">
    <source>
        <dbReference type="EMBL" id="MFD1055753.1"/>
    </source>
</evidence>
<dbReference type="Pfam" id="PF00756">
    <property type="entry name" value="Esterase"/>
    <property type="match status" value="1"/>
</dbReference>
<name>A0ABW3N082_9MICO</name>
<dbReference type="SUPFAM" id="SSF53474">
    <property type="entry name" value="alpha/beta-Hydrolases"/>
    <property type="match status" value="1"/>
</dbReference>
<organism evidence="1 2">
    <name type="scientific">Terrabacter terrigena</name>
    <dbReference type="NCBI Taxonomy" id="574718"/>
    <lineage>
        <taxon>Bacteria</taxon>
        <taxon>Bacillati</taxon>
        <taxon>Actinomycetota</taxon>
        <taxon>Actinomycetes</taxon>
        <taxon>Micrococcales</taxon>
        <taxon>Intrasporangiaceae</taxon>
        <taxon>Terrabacter</taxon>
    </lineage>
</organism>
<gene>
    <name evidence="1" type="ORF">ACFQ2V_15675</name>
</gene>
<evidence type="ECO:0000313" key="2">
    <source>
        <dbReference type="Proteomes" id="UP001597046"/>
    </source>
</evidence>
<keyword evidence="2" id="KW-1185">Reference proteome</keyword>
<protein>
    <submittedName>
        <fullName evidence="1">Esterase family protein</fullName>
    </submittedName>
</protein>
<dbReference type="EMBL" id="JBHTKH010000011">
    <property type="protein sequence ID" value="MFD1055753.1"/>
    <property type="molecule type" value="Genomic_DNA"/>
</dbReference>
<dbReference type="Proteomes" id="UP001597046">
    <property type="component" value="Unassembled WGS sequence"/>
</dbReference>
<proteinExistence type="predicted"/>
<reference evidence="2" key="1">
    <citation type="journal article" date="2019" name="Int. J. Syst. Evol. Microbiol.">
        <title>The Global Catalogue of Microorganisms (GCM) 10K type strain sequencing project: providing services to taxonomists for standard genome sequencing and annotation.</title>
        <authorList>
            <consortium name="The Broad Institute Genomics Platform"/>
            <consortium name="The Broad Institute Genome Sequencing Center for Infectious Disease"/>
            <person name="Wu L."/>
            <person name="Ma J."/>
        </authorList>
    </citation>
    <scope>NUCLEOTIDE SEQUENCE [LARGE SCALE GENOMIC DNA]</scope>
    <source>
        <strain evidence="2">CCUG 57508</strain>
    </source>
</reference>
<accession>A0ABW3N082</accession>
<comment type="caution">
    <text evidence="1">The sequence shown here is derived from an EMBL/GenBank/DDBJ whole genome shotgun (WGS) entry which is preliminary data.</text>
</comment>
<sequence>MKVTDRWHSDRLGQDITVARWGTYGVPVLLFPTAGGDAEEVERHKMIAHLEPLIAAGRAKIYSCDSVAGKAMAERIGSTEYRMALFNAFHDAVASEVIPAIHSDVGGRLPVVVAGASIGAFNALAITCRYPHLVDSAVCMSGTFAIEKFIGGPFTDDLYFSSPLHFLPDLQGPDLDALRRRMIVLASGSGQWEDPGEAWAVAEVLGAKGIPNRVDDWGPAYKHDWPTWWEMLPTYLDDLLP</sequence>